<dbReference type="Gene3D" id="1.20.1530.20">
    <property type="match status" value="1"/>
</dbReference>
<keyword evidence="4" id="KW-0050">Antiport</keyword>
<feature type="transmembrane region" description="Helical" evidence="9">
    <location>
        <begin position="147"/>
        <end position="167"/>
    </location>
</feature>
<evidence type="ECO:0000256" key="5">
    <source>
        <dbReference type="ARBA" id="ARBA00022692"/>
    </source>
</evidence>
<dbReference type="EMBL" id="JAWQEV010000004">
    <property type="protein sequence ID" value="MDW4573776.1"/>
    <property type="molecule type" value="Genomic_DNA"/>
</dbReference>
<evidence type="ECO:0000256" key="6">
    <source>
        <dbReference type="ARBA" id="ARBA00022989"/>
    </source>
</evidence>
<reference evidence="11 12" key="1">
    <citation type="submission" date="2023-11" db="EMBL/GenBank/DDBJ databases">
        <title>Draft genome sequence of Microbacterium arthrosphaerae JCM 30492.</title>
        <authorList>
            <person name="Zhang G."/>
            <person name="Ding Y."/>
        </authorList>
    </citation>
    <scope>NUCLEOTIDE SEQUENCE [LARGE SCALE GENOMIC DNA]</scope>
    <source>
        <strain evidence="11 12">JCM 30492</strain>
    </source>
</reference>
<dbReference type="PANTHER" id="PTHR43562">
    <property type="entry name" value="NAPA-TYPE SODIUM/HYDROGEN ANTIPORTER"/>
    <property type="match status" value="1"/>
</dbReference>
<dbReference type="Pfam" id="PF00999">
    <property type="entry name" value="Na_H_Exchanger"/>
    <property type="match status" value="1"/>
</dbReference>
<dbReference type="Proteomes" id="UP001283109">
    <property type="component" value="Unassembled WGS sequence"/>
</dbReference>
<protein>
    <submittedName>
        <fullName evidence="11">Cation:proton antiporter</fullName>
    </submittedName>
</protein>
<dbReference type="RefSeq" id="WP_318354292.1">
    <property type="nucleotide sequence ID" value="NZ_JAWQEV010000004.1"/>
</dbReference>
<proteinExistence type="inferred from homology"/>
<feature type="transmembrane region" description="Helical" evidence="9">
    <location>
        <begin position="268"/>
        <end position="286"/>
    </location>
</feature>
<dbReference type="InterPro" id="IPR038770">
    <property type="entry name" value="Na+/solute_symporter_sf"/>
</dbReference>
<name>A0ABU4H380_9MICO</name>
<feature type="transmembrane region" description="Helical" evidence="9">
    <location>
        <begin position="239"/>
        <end position="256"/>
    </location>
</feature>
<comment type="subcellular location">
    <subcellularLocation>
        <location evidence="1">Membrane</location>
        <topology evidence="1">Multi-pass membrane protein</topology>
    </subcellularLocation>
</comment>
<feature type="transmembrane region" description="Helical" evidence="9">
    <location>
        <begin position="173"/>
        <end position="194"/>
    </location>
</feature>
<feature type="domain" description="Cation/H+ exchanger transmembrane" evidence="10">
    <location>
        <begin position="17"/>
        <end position="380"/>
    </location>
</feature>
<accession>A0ABU4H380</accession>
<feature type="transmembrane region" description="Helical" evidence="9">
    <location>
        <begin position="215"/>
        <end position="233"/>
    </location>
</feature>
<feature type="transmembrane region" description="Helical" evidence="9">
    <location>
        <begin position="93"/>
        <end position="110"/>
    </location>
</feature>
<keyword evidence="5 9" id="KW-0812">Transmembrane</keyword>
<feature type="transmembrane region" description="Helical" evidence="9">
    <location>
        <begin position="334"/>
        <end position="353"/>
    </location>
</feature>
<dbReference type="InterPro" id="IPR006153">
    <property type="entry name" value="Cation/H_exchanger_TM"/>
</dbReference>
<keyword evidence="8 9" id="KW-0472">Membrane</keyword>
<evidence type="ECO:0000256" key="9">
    <source>
        <dbReference type="SAM" id="Phobius"/>
    </source>
</evidence>
<comment type="caution">
    <text evidence="11">The sequence shown here is derived from an EMBL/GenBank/DDBJ whole genome shotgun (WGS) entry which is preliminary data.</text>
</comment>
<keyword evidence="6 9" id="KW-1133">Transmembrane helix</keyword>
<evidence type="ECO:0000256" key="4">
    <source>
        <dbReference type="ARBA" id="ARBA00022449"/>
    </source>
</evidence>
<keyword evidence="12" id="KW-1185">Reference proteome</keyword>
<comment type="similarity">
    <text evidence="2">Belongs to the monovalent cation:proton antiporter 2 (CPA2) transporter (TC 2.A.37) family.</text>
</comment>
<evidence type="ECO:0000313" key="11">
    <source>
        <dbReference type="EMBL" id="MDW4573776.1"/>
    </source>
</evidence>
<gene>
    <name evidence="11" type="ORF">R8Z58_13430</name>
</gene>
<feature type="transmembrane region" description="Helical" evidence="9">
    <location>
        <begin position="298"/>
        <end position="322"/>
    </location>
</feature>
<organism evidence="11 12">
    <name type="scientific">Microbacterium arthrosphaerae</name>
    <dbReference type="NCBI Taxonomy" id="792652"/>
    <lineage>
        <taxon>Bacteria</taxon>
        <taxon>Bacillati</taxon>
        <taxon>Actinomycetota</taxon>
        <taxon>Actinomycetes</taxon>
        <taxon>Micrococcales</taxon>
        <taxon>Microbacteriaceae</taxon>
        <taxon>Microbacterium</taxon>
    </lineage>
</organism>
<evidence type="ECO:0000256" key="8">
    <source>
        <dbReference type="ARBA" id="ARBA00023136"/>
    </source>
</evidence>
<keyword evidence="3" id="KW-0813">Transport</keyword>
<evidence type="ECO:0000256" key="1">
    <source>
        <dbReference type="ARBA" id="ARBA00004141"/>
    </source>
</evidence>
<feature type="transmembrane region" description="Helical" evidence="9">
    <location>
        <begin position="365"/>
        <end position="384"/>
    </location>
</feature>
<sequence>MEPTHPVTLLLVPLLAVLAPLLARALGRWVRIPVVVFELVLGILIGPAVLGWAAPAAFISTLADFGLAMLFFVAGTEIEFGAFRGRLGRRASAGWLISLAAGVAAGFLLAPGEAAVVIGIALCSTALGTLLPMLRDAGELRTPFGQAVAAIGAVGEFGPLIAISLFLGGRDLGVATVVLVAFAAVAALAIWLAFKLPRGAMHAFVSSTLHTSGQFAVRVVFLILCALIALSIVLDLDMLLGAFAAGIIWRLIMRDASEADREAVESKIEGVAFGFLVPVFFIYTGITFNLQALLDDPSLFLLLPVVLVALFVVRGLPSMLAAPVGSSRKERFSIALLGATGLPIIVAVTGIGVDEGILSSTQQTVLVAAGMLSVLLFPLLGMALRGERVRAGSALEDDMA</sequence>
<evidence type="ECO:0000256" key="2">
    <source>
        <dbReference type="ARBA" id="ARBA00005551"/>
    </source>
</evidence>
<evidence type="ECO:0000313" key="12">
    <source>
        <dbReference type="Proteomes" id="UP001283109"/>
    </source>
</evidence>
<evidence type="ECO:0000256" key="7">
    <source>
        <dbReference type="ARBA" id="ARBA00023065"/>
    </source>
</evidence>
<dbReference type="PANTHER" id="PTHR43562:SF1">
    <property type="entry name" value="NA(+)_H(+) ANTIPORTER YJBQ-RELATED"/>
    <property type="match status" value="1"/>
</dbReference>
<evidence type="ECO:0000259" key="10">
    <source>
        <dbReference type="Pfam" id="PF00999"/>
    </source>
</evidence>
<keyword evidence="7" id="KW-0406">Ion transport</keyword>
<evidence type="ECO:0000256" key="3">
    <source>
        <dbReference type="ARBA" id="ARBA00022448"/>
    </source>
</evidence>
<feature type="transmembrane region" description="Helical" evidence="9">
    <location>
        <begin position="39"/>
        <end position="72"/>
    </location>
</feature>
<feature type="transmembrane region" description="Helical" evidence="9">
    <location>
        <begin position="116"/>
        <end position="135"/>
    </location>
</feature>